<reference evidence="3" key="1">
    <citation type="journal article" date="2019" name="Int. J. Syst. Evol. Microbiol.">
        <title>The Global Catalogue of Microorganisms (GCM) 10K type strain sequencing project: providing services to taxonomists for standard genome sequencing and annotation.</title>
        <authorList>
            <consortium name="The Broad Institute Genomics Platform"/>
            <consortium name="The Broad Institute Genome Sequencing Center for Infectious Disease"/>
            <person name="Wu L."/>
            <person name="Ma J."/>
        </authorList>
    </citation>
    <scope>NUCLEOTIDE SEQUENCE [LARGE SCALE GENOMIC DNA]</scope>
    <source>
        <strain evidence="3">JCM 18715</strain>
    </source>
</reference>
<evidence type="ECO:0000313" key="2">
    <source>
        <dbReference type="EMBL" id="GAA5172023.1"/>
    </source>
</evidence>
<dbReference type="PROSITE" id="PS51085">
    <property type="entry name" value="2FE2S_FER_2"/>
    <property type="match status" value="1"/>
</dbReference>
<sequence length="98" mass="10026">MPKLTIQPSGKVADVAPGTNLLAAITGAGETLKCTCGGNGGCEASHLFVSEGRKSLTKAQKPEHEKLDSLVGVSSKSRLACVAAIGEEDVTVEILSFV</sequence>
<dbReference type="Gene3D" id="3.10.20.30">
    <property type="match status" value="1"/>
</dbReference>
<dbReference type="SUPFAM" id="SSF54292">
    <property type="entry name" value="2Fe-2S ferredoxin-like"/>
    <property type="match status" value="1"/>
</dbReference>
<gene>
    <name evidence="2" type="primary">fdx_3</name>
    <name evidence="2" type="ORF">GCM10025770_37640</name>
</gene>
<dbReference type="InterPro" id="IPR036010">
    <property type="entry name" value="2Fe-2S_ferredoxin-like_sf"/>
</dbReference>
<organism evidence="2 3">
    <name type="scientific">Viridibacterium curvum</name>
    <dbReference type="NCBI Taxonomy" id="1101404"/>
    <lineage>
        <taxon>Bacteria</taxon>
        <taxon>Pseudomonadati</taxon>
        <taxon>Pseudomonadota</taxon>
        <taxon>Betaproteobacteria</taxon>
        <taxon>Rhodocyclales</taxon>
        <taxon>Rhodocyclaceae</taxon>
        <taxon>Viridibacterium</taxon>
    </lineage>
</organism>
<accession>A0ABP9R791</accession>
<comment type="caution">
    <text evidence="2">The sequence shown here is derived from an EMBL/GenBank/DDBJ whole genome shotgun (WGS) entry which is preliminary data.</text>
</comment>
<evidence type="ECO:0000259" key="1">
    <source>
        <dbReference type="PROSITE" id="PS51085"/>
    </source>
</evidence>
<name>A0ABP9R791_9RHOO</name>
<keyword evidence="3" id="KW-1185">Reference proteome</keyword>
<dbReference type="RefSeq" id="WP_345534657.1">
    <property type="nucleotide sequence ID" value="NZ_BAABLD010000017.1"/>
</dbReference>
<dbReference type="InterPro" id="IPR001041">
    <property type="entry name" value="2Fe-2S_ferredoxin-type"/>
</dbReference>
<dbReference type="EMBL" id="BAABLD010000017">
    <property type="protein sequence ID" value="GAA5172023.1"/>
    <property type="molecule type" value="Genomic_DNA"/>
</dbReference>
<protein>
    <submittedName>
        <fullName evidence="2">ISC system 2Fe-2S type ferredoxin</fullName>
    </submittedName>
</protein>
<proteinExistence type="predicted"/>
<dbReference type="Proteomes" id="UP001500547">
    <property type="component" value="Unassembled WGS sequence"/>
</dbReference>
<feature type="domain" description="2Fe-2S ferredoxin-type" evidence="1">
    <location>
        <begin position="2"/>
        <end position="98"/>
    </location>
</feature>
<evidence type="ECO:0000313" key="3">
    <source>
        <dbReference type="Proteomes" id="UP001500547"/>
    </source>
</evidence>
<dbReference type="InterPro" id="IPR012675">
    <property type="entry name" value="Beta-grasp_dom_sf"/>
</dbReference>